<sequence>MNDSPDHSPSSASTDSSSHFNSIVMVSLSDSLDPIPQEVFQTPPEAATDGNDPYAVNHAAGVEAGTQGFVDLCEGSELGFSEVQLKQEMDVGEYLHGAPRDVLGETRDGRFDEFVVSDGELSHSGKSPAKKSKLSEVDLDMDSSEGCVKVLSEKGEEGMGNCEGKLVSEAEEASDCSSAKILETAEKVAESNSSDGVVEGSGKGMDVFEVLRFLSEISNEKKRKVDNYFWYKVADACGVFPRPRWWPEGEDFDTIDDDEEDFDP</sequence>
<accession>A0AAQ3PCG3</accession>
<evidence type="ECO:0000313" key="2">
    <source>
        <dbReference type="EMBL" id="WVZ25813.1"/>
    </source>
</evidence>
<dbReference type="Proteomes" id="UP001374535">
    <property type="component" value="Chromosome 1"/>
</dbReference>
<dbReference type="EMBL" id="CP144700">
    <property type="protein sequence ID" value="WVZ25813.1"/>
    <property type="molecule type" value="Genomic_DNA"/>
</dbReference>
<keyword evidence="3" id="KW-1185">Reference proteome</keyword>
<protein>
    <submittedName>
        <fullName evidence="2">Uncharacterized protein</fullName>
    </submittedName>
</protein>
<organism evidence="2 3">
    <name type="scientific">Vigna mungo</name>
    <name type="common">Black gram</name>
    <name type="synonym">Phaseolus mungo</name>
    <dbReference type="NCBI Taxonomy" id="3915"/>
    <lineage>
        <taxon>Eukaryota</taxon>
        <taxon>Viridiplantae</taxon>
        <taxon>Streptophyta</taxon>
        <taxon>Embryophyta</taxon>
        <taxon>Tracheophyta</taxon>
        <taxon>Spermatophyta</taxon>
        <taxon>Magnoliopsida</taxon>
        <taxon>eudicotyledons</taxon>
        <taxon>Gunneridae</taxon>
        <taxon>Pentapetalae</taxon>
        <taxon>rosids</taxon>
        <taxon>fabids</taxon>
        <taxon>Fabales</taxon>
        <taxon>Fabaceae</taxon>
        <taxon>Papilionoideae</taxon>
        <taxon>50 kb inversion clade</taxon>
        <taxon>NPAAA clade</taxon>
        <taxon>indigoferoid/millettioid clade</taxon>
        <taxon>Phaseoleae</taxon>
        <taxon>Vigna</taxon>
    </lineage>
</organism>
<evidence type="ECO:0000313" key="3">
    <source>
        <dbReference type="Proteomes" id="UP001374535"/>
    </source>
</evidence>
<feature type="region of interest" description="Disordered" evidence="1">
    <location>
        <begin position="34"/>
        <end position="54"/>
    </location>
</feature>
<reference evidence="2 3" key="1">
    <citation type="journal article" date="2023" name="Life. Sci Alliance">
        <title>Evolutionary insights into 3D genome organization and epigenetic landscape of Vigna mungo.</title>
        <authorList>
            <person name="Junaid A."/>
            <person name="Singh B."/>
            <person name="Bhatia S."/>
        </authorList>
    </citation>
    <scope>NUCLEOTIDE SEQUENCE [LARGE SCALE GENOMIC DNA]</scope>
    <source>
        <strain evidence="2">Urdbean</strain>
    </source>
</reference>
<gene>
    <name evidence="2" type="ORF">V8G54_004357</name>
</gene>
<dbReference type="AlphaFoldDB" id="A0AAQ3PCG3"/>
<evidence type="ECO:0000256" key="1">
    <source>
        <dbReference type="SAM" id="MobiDB-lite"/>
    </source>
</evidence>
<proteinExistence type="predicted"/>
<dbReference type="PANTHER" id="PTHR38221">
    <property type="entry name" value="BNAA04G14260D PROTEIN"/>
    <property type="match status" value="1"/>
</dbReference>
<dbReference type="PANTHER" id="PTHR38221:SF1">
    <property type="entry name" value="OVULE PROTEIN"/>
    <property type="match status" value="1"/>
</dbReference>
<name>A0AAQ3PCG3_VIGMU</name>